<reference evidence="2 5" key="2">
    <citation type="journal article" date="2018" name="Int. J. Syst. Evol. Microbiol.">
        <title>Pseudooceanicola lipolyticus sp. nov., a marine alphaproteobacterium, reclassification of Oceanicola flagellatus as Pseudooceanicola flagellatus comb. nov. and emended description of the genus Pseudooceanicola.</title>
        <authorList>
            <person name="Huang M.-M."/>
            <person name="Guo L.-L."/>
            <person name="Wu Y.-H."/>
            <person name="Lai Q.-L."/>
            <person name="Shao Z.-Z."/>
            <person name="Wang C.-S."/>
            <person name="Wu M."/>
            <person name="Xu X.-W."/>
        </authorList>
    </citation>
    <scope>NUCLEOTIDE SEQUENCE [LARGE SCALE GENOMIC DNA]</scope>
    <source>
        <strain evidence="2 5">Ar-45</strain>
    </source>
</reference>
<feature type="domain" description="ABM" evidence="1">
    <location>
        <begin position="1"/>
        <end position="89"/>
    </location>
</feature>
<dbReference type="EMBL" id="OBEA01000002">
    <property type="protein sequence ID" value="SNY47403.1"/>
    <property type="molecule type" value="Genomic_DNA"/>
</dbReference>
<keyword evidence="3" id="KW-0560">Oxidoreductase</keyword>
<gene>
    <name evidence="2" type="ORF">CVM39_11015</name>
    <name evidence="3" type="ORF">SAMN06297129_1164</name>
</gene>
<dbReference type="GO" id="GO:0004497">
    <property type="term" value="F:monooxygenase activity"/>
    <property type="evidence" value="ECO:0007669"/>
    <property type="project" value="UniProtKB-KW"/>
</dbReference>
<dbReference type="OrthoDB" id="3297102at2"/>
<keyword evidence="3" id="KW-0503">Monooxygenase</keyword>
<dbReference type="Pfam" id="PF03992">
    <property type="entry name" value="ABM"/>
    <property type="match status" value="1"/>
</dbReference>
<proteinExistence type="predicted"/>
<evidence type="ECO:0000313" key="2">
    <source>
        <dbReference type="EMBL" id="PJE28977.1"/>
    </source>
</evidence>
<evidence type="ECO:0000259" key="1">
    <source>
        <dbReference type="PROSITE" id="PS51725"/>
    </source>
</evidence>
<keyword evidence="5" id="KW-1185">Reference proteome</keyword>
<name>A0A285IHK8_9RHOB</name>
<dbReference type="EMBL" id="PGTD01000016">
    <property type="protein sequence ID" value="PJE28977.1"/>
    <property type="molecule type" value="Genomic_DNA"/>
</dbReference>
<dbReference type="InterPro" id="IPR007138">
    <property type="entry name" value="ABM_dom"/>
</dbReference>
<dbReference type="SUPFAM" id="SSF54909">
    <property type="entry name" value="Dimeric alpha+beta barrel"/>
    <property type="match status" value="1"/>
</dbReference>
<dbReference type="Proteomes" id="UP000231702">
    <property type="component" value="Unassembled WGS sequence"/>
</dbReference>
<reference evidence="3 4" key="1">
    <citation type="submission" date="2017-09" db="EMBL/GenBank/DDBJ databases">
        <authorList>
            <person name="Ehlers B."/>
            <person name="Leendertz F.H."/>
        </authorList>
    </citation>
    <scope>NUCLEOTIDE SEQUENCE [LARGE SCALE GENOMIC DNA]</scope>
    <source>
        <strain evidence="3 4">CGMCC 1.12662</strain>
    </source>
</reference>
<protein>
    <submittedName>
        <fullName evidence="2">Antibiotic biosynthesis monooxygenase</fullName>
    </submittedName>
    <submittedName>
        <fullName evidence="3">Quinol monooxygenase YgiN</fullName>
    </submittedName>
</protein>
<sequence>MYIALVDFPHRDPVPLLPQVLAALPQVRAMAGCLDYRVLSDSEAPDRLILLHRWQDKPAFEGYLASEHFAALGALLRPGMTAPPVSLRLEAQEDILVTG</sequence>
<dbReference type="RefSeq" id="WP_097144933.1">
    <property type="nucleotide sequence ID" value="NZ_OBEA01000002.1"/>
</dbReference>
<dbReference type="AlphaFoldDB" id="A0A285IHK8"/>
<dbReference type="Proteomes" id="UP000231655">
    <property type="component" value="Unassembled WGS sequence"/>
</dbReference>
<dbReference type="PROSITE" id="PS51725">
    <property type="entry name" value="ABM"/>
    <property type="match status" value="1"/>
</dbReference>
<dbReference type="Gene3D" id="3.30.70.100">
    <property type="match status" value="1"/>
</dbReference>
<organism evidence="3 4">
    <name type="scientific">Pseudooceanicola antarcticus</name>
    <dbReference type="NCBI Taxonomy" id="1247613"/>
    <lineage>
        <taxon>Bacteria</taxon>
        <taxon>Pseudomonadati</taxon>
        <taxon>Pseudomonadota</taxon>
        <taxon>Alphaproteobacteria</taxon>
        <taxon>Rhodobacterales</taxon>
        <taxon>Paracoccaceae</taxon>
        <taxon>Pseudooceanicola</taxon>
    </lineage>
</organism>
<evidence type="ECO:0000313" key="5">
    <source>
        <dbReference type="Proteomes" id="UP000231702"/>
    </source>
</evidence>
<dbReference type="InterPro" id="IPR011008">
    <property type="entry name" value="Dimeric_a/b-barrel"/>
</dbReference>
<evidence type="ECO:0000313" key="3">
    <source>
        <dbReference type="EMBL" id="SNY47403.1"/>
    </source>
</evidence>
<evidence type="ECO:0000313" key="4">
    <source>
        <dbReference type="Proteomes" id="UP000231655"/>
    </source>
</evidence>
<accession>A0A285IHK8</accession>